<proteinExistence type="predicted"/>
<protein>
    <submittedName>
        <fullName evidence="2">Uncharacterized protein</fullName>
    </submittedName>
</protein>
<gene>
    <name evidence="2" type="ORF">FSB_LOCUS2157</name>
</gene>
<organism evidence="2">
    <name type="scientific">Fagus sylvatica</name>
    <name type="common">Beechnut</name>
    <dbReference type="NCBI Taxonomy" id="28930"/>
    <lineage>
        <taxon>Eukaryota</taxon>
        <taxon>Viridiplantae</taxon>
        <taxon>Streptophyta</taxon>
        <taxon>Embryophyta</taxon>
        <taxon>Tracheophyta</taxon>
        <taxon>Spermatophyta</taxon>
        <taxon>Magnoliopsida</taxon>
        <taxon>eudicotyledons</taxon>
        <taxon>Gunneridae</taxon>
        <taxon>Pentapetalae</taxon>
        <taxon>rosids</taxon>
        <taxon>fabids</taxon>
        <taxon>Fagales</taxon>
        <taxon>Fagaceae</taxon>
        <taxon>Fagus</taxon>
    </lineage>
</organism>
<feature type="region of interest" description="Disordered" evidence="1">
    <location>
        <begin position="1"/>
        <end position="21"/>
    </location>
</feature>
<reference evidence="2" key="1">
    <citation type="submission" date="2018-02" db="EMBL/GenBank/DDBJ databases">
        <authorList>
            <person name="Cohen D.B."/>
            <person name="Kent A.D."/>
        </authorList>
    </citation>
    <scope>NUCLEOTIDE SEQUENCE</scope>
</reference>
<accession>A0A2N9EHQ8</accession>
<dbReference type="AlphaFoldDB" id="A0A2N9EHQ8"/>
<dbReference type="EMBL" id="OIVN01000102">
    <property type="protein sequence ID" value="SPC74275.1"/>
    <property type="molecule type" value="Genomic_DNA"/>
</dbReference>
<sequence length="182" mass="19785">MAKNKSSSSSYVCHHSPPASPPTMVEDFGSLSLGSLRHIWPEQELELPHRLILTLTEVLDLAKAPSPELELPHGLILTLTEVLDLAKAPSPELELPHGLILTLTEVLDLSKAPSPKLDSHHGHGQELSSSHPLILMAPNLTGGGGVTVQNIGRGKWEPNGRSVIRWLEFGAWNHLQATPPWD</sequence>
<evidence type="ECO:0000256" key="1">
    <source>
        <dbReference type="SAM" id="MobiDB-lite"/>
    </source>
</evidence>
<feature type="compositionally biased region" description="Low complexity" evidence="1">
    <location>
        <begin position="1"/>
        <end position="10"/>
    </location>
</feature>
<name>A0A2N9EHQ8_FAGSY</name>
<evidence type="ECO:0000313" key="2">
    <source>
        <dbReference type="EMBL" id="SPC74275.1"/>
    </source>
</evidence>